<evidence type="ECO:0000313" key="2">
    <source>
        <dbReference type="Proteomes" id="UP001281761"/>
    </source>
</evidence>
<proteinExistence type="predicted"/>
<comment type="caution">
    <text evidence="1">The sequence shown here is derived from an EMBL/GenBank/DDBJ whole genome shotgun (WGS) entry which is preliminary data.</text>
</comment>
<organism evidence="1 2">
    <name type="scientific">Blattamonas nauphoetae</name>
    <dbReference type="NCBI Taxonomy" id="2049346"/>
    <lineage>
        <taxon>Eukaryota</taxon>
        <taxon>Metamonada</taxon>
        <taxon>Preaxostyla</taxon>
        <taxon>Oxymonadida</taxon>
        <taxon>Blattamonas</taxon>
    </lineage>
</organism>
<protein>
    <submittedName>
        <fullName evidence="1">Uncharacterized protein</fullName>
    </submittedName>
</protein>
<dbReference type="SUPFAM" id="SSF48371">
    <property type="entry name" value="ARM repeat"/>
    <property type="match status" value="1"/>
</dbReference>
<dbReference type="InterPro" id="IPR016024">
    <property type="entry name" value="ARM-type_fold"/>
</dbReference>
<name>A0ABQ9X6G9_9EUKA</name>
<dbReference type="Proteomes" id="UP001281761">
    <property type="component" value="Unassembled WGS sequence"/>
</dbReference>
<gene>
    <name evidence="1" type="ORF">BLNAU_18138</name>
</gene>
<accession>A0ABQ9X6G9</accession>
<evidence type="ECO:0000313" key="1">
    <source>
        <dbReference type="EMBL" id="KAK2946914.1"/>
    </source>
</evidence>
<sequence length="327" mass="37072">MTALDSKATSSTGPPCSDRSPFLNWSGGQIDDDHKSAVIFQSLVATLKFQPALDGSLETKAVKFLEGVVPRDQESADSIVVLLSSPSQAIMTATMKLLDSLIEWCSEKLHLALVKVNLIPQIINTLNPLSPSFAEVEDFHTYLISTISSSLWLSTPAGLAHLAIEDDNEQQAVHETVLKQVLVPSEKFICHLCMNRNSTIDEDLGREFMRLLARLLEIYPSYQPTKDFVLNMPVIFTIPNWLTFLENDRSIWYFLYAMIKSQRGWNKKRGEVRQMWNEVLRLLRMEGFCDVIEAQQQNVETTTFGRLIVPESIAWNNMQGMNLPYQE</sequence>
<reference evidence="1 2" key="1">
    <citation type="journal article" date="2022" name="bioRxiv">
        <title>Genomics of Preaxostyla Flagellates Illuminates Evolutionary Transitions and the Path Towards Mitochondrial Loss.</title>
        <authorList>
            <person name="Novak L.V.F."/>
            <person name="Treitli S.C."/>
            <person name="Pyrih J."/>
            <person name="Halakuc P."/>
            <person name="Pipaliya S.V."/>
            <person name="Vacek V."/>
            <person name="Brzon O."/>
            <person name="Soukal P."/>
            <person name="Eme L."/>
            <person name="Dacks J.B."/>
            <person name="Karnkowska A."/>
            <person name="Elias M."/>
            <person name="Hampl V."/>
        </authorList>
    </citation>
    <scope>NUCLEOTIDE SEQUENCE [LARGE SCALE GENOMIC DNA]</scope>
    <source>
        <strain evidence="1">NAU3</strain>
        <tissue evidence="1">Gut</tissue>
    </source>
</reference>
<keyword evidence="2" id="KW-1185">Reference proteome</keyword>
<dbReference type="EMBL" id="JARBJD010000215">
    <property type="protein sequence ID" value="KAK2946914.1"/>
    <property type="molecule type" value="Genomic_DNA"/>
</dbReference>